<protein>
    <submittedName>
        <fullName evidence="2">Type II toxin-antitoxin system Phd/YefM family antitoxin</fullName>
    </submittedName>
</protein>
<comment type="similarity">
    <text evidence="1">Belongs to the phD/YefM antitoxin family.</text>
</comment>
<proteinExistence type="inferred from homology"/>
<dbReference type="InterPro" id="IPR036165">
    <property type="entry name" value="YefM-like_sf"/>
</dbReference>
<dbReference type="EMBL" id="CP139965">
    <property type="protein sequence ID" value="WQD79952.1"/>
    <property type="molecule type" value="Genomic_DNA"/>
</dbReference>
<accession>A0ABZ0WRF3</accession>
<dbReference type="RefSeq" id="WP_232833599.1">
    <property type="nucleotide sequence ID" value="NZ_CP139965.1"/>
</dbReference>
<name>A0ABZ0WRF3_9BURK</name>
<evidence type="ECO:0000313" key="2">
    <source>
        <dbReference type="EMBL" id="WQD79952.1"/>
    </source>
</evidence>
<reference evidence="2 3" key="1">
    <citation type="submission" date="2023-12" db="EMBL/GenBank/DDBJ databases">
        <title>Genome sequencing and assembly of bacterial species from a model synthetic community.</title>
        <authorList>
            <person name="Hogle S.L."/>
        </authorList>
    </citation>
    <scope>NUCLEOTIDE SEQUENCE [LARGE SCALE GENOMIC DNA]</scope>
    <source>
        <strain evidence="2 3">HAMBI 2494</strain>
    </source>
</reference>
<evidence type="ECO:0000313" key="3">
    <source>
        <dbReference type="Proteomes" id="UP001325479"/>
    </source>
</evidence>
<dbReference type="SUPFAM" id="SSF143120">
    <property type="entry name" value="YefM-like"/>
    <property type="match status" value="1"/>
</dbReference>
<dbReference type="Proteomes" id="UP001325479">
    <property type="component" value="Chromosome"/>
</dbReference>
<organism evidence="2 3">
    <name type="scientific">Paraburkholderia kururiensis</name>
    <dbReference type="NCBI Taxonomy" id="984307"/>
    <lineage>
        <taxon>Bacteria</taxon>
        <taxon>Pseudomonadati</taxon>
        <taxon>Pseudomonadota</taxon>
        <taxon>Betaproteobacteria</taxon>
        <taxon>Burkholderiales</taxon>
        <taxon>Burkholderiaceae</taxon>
        <taxon>Paraburkholderia</taxon>
    </lineage>
</organism>
<sequence length="564" mass="60179">MIRTIMERFVEQSPMAVMARLVMQAAVHGEWMSDAAASDEALREPPVHESGQTREALFSLAVKAMAAIPAPFPSLSPVLHALPAHPGAGFGAAVTALHDSVSRLRSEWGRTLVRDCAELLAPAAAPRRREAAATVAGFRVRVLDSMLVAPAVACMAPAGACGRDTATTAEASTAAALRALPVYDPDLAMVVDLLPYERGFVHERALAAKLLESVRPGELWIMDGRFGANAVLAGWPRGGSAFIVREHACMPVPCRELEPAREAALMEGDAVCEQRVSLSDGCGASLVFRRIEWRRGAVGNGAQASVVVLTNVPAAQLDAARVVELSCRSWSETLPLPLDALCDGAMLAAVPPRAALLASGITALAWNALSAMQAAVNGALDLDDRDLGRLPAYIAAGVDATYAGMMIALPPESWARYDRLGATDLGEIVQHLAVHVDPRSERRKRRENKVSARAQARLRNTTLDRLLRDEADFDVAGPLKLRTIAMATRDFSSNPSKALRDAGEALVMVTKYNRPIALLVSIEDWNRLVGEVRETSLERLSLGYASALANLAPATIAVGEPSLN</sequence>
<evidence type="ECO:0000256" key="1">
    <source>
        <dbReference type="ARBA" id="ARBA00009981"/>
    </source>
</evidence>
<gene>
    <name evidence="2" type="ORF">U0042_09870</name>
</gene>
<keyword evidence="3" id="KW-1185">Reference proteome</keyword>